<sequence>MDIQSDKYILGQSISKIISNQDDEIRLDLSLQPNTRQLLLGPEYDSFTIASLGYIPPIRTNATKGRLNSVTIVLNGQFVQGLGTSYSSEVNLIIYTMVAGQYDLNIKYLSGDKNTTLLINIAGVPTGVTYNFPKTTNWEVSSARTLTVSLDLPKGRSLIKFYNNYRIASPWIGDLEFSFHQRPVVVEIQSRTCNIVKPAFQLDNGYVGAIGDKGGYVVCTINVSKAGIYTLGIQYLSGDQTHYINRILKLDVNGVSTGKTYTFPNTGNWEVSSARVFNVVISLNKGENTVKFYNSPNSPGPWIGLLTFTEVFFYKTIEAENTTLTGTAKINDELVSGIGYGLGSITFDTNSLPCKANYDLIIRYISTIPGRTARLLVNGVQVGGEYVFETTDDWQIFKYKTITIPLNSDGNIIKIS</sequence>
<dbReference type="SUPFAM" id="SSF49785">
    <property type="entry name" value="Galactose-binding domain-like"/>
    <property type="match status" value="2"/>
</dbReference>
<dbReference type="Gene3D" id="2.60.120.260">
    <property type="entry name" value="Galactose-binding domain-like"/>
    <property type="match status" value="3"/>
</dbReference>
<dbReference type="RefSeq" id="WP_003380036.1">
    <property type="nucleotide sequence ID" value="NC_012945.1"/>
</dbReference>
<accession>A0A9N7AVT0</accession>
<dbReference type="EMBL" id="CP001660">
    <property type="protein sequence ID" value="ACT33719.1"/>
    <property type="molecule type" value="Genomic_DNA"/>
</dbReference>
<reference evidence="2 3" key="1">
    <citation type="submission" date="2009-10" db="EMBL/GenBank/DDBJ databases">
        <authorList>
            <person name="Joardar V."/>
            <person name="Shrivastava S."/>
            <person name="Brinkac L.M."/>
            <person name="Harkins D.M."/>
            <person name="Durkin A.S."/>
            <person name="Sutton G."/>
        </authorList>
    </citation>
    <scope>NUCLEOTIDE SEQUENCE [LARGE SCALE GENOMIC DNA]</scope>
    <source>
        <strain evidence="3">D str. 1873</strain>
        <plasmid evidence="2 3">pCLG2</plasmid>
    </source>
</reference>
<keyword evidence="2" id="KW-0614">Plasmid</keyword>
<gene>
    <name evidence="2" type="ORF">CLG_A0009</name>
</gene>
<feature type="domain" description="CBM6" evidence="1">
    <location>
        <begin position="171"/>
        <end position="309"/>
    </location>
</feature>
<evidence type="ECO:0000313" key="3">
    <source>
        <dbReference type="Proteomes" id="UP000006160"/>
    </source>
</evidence>
<dbReference type="GeneID" id="66320253"/>
<dbReference type="AlphaFoldDB" id="A0A9N7AVT0"/>
<evidence type="ECO:0000259" key="1">
    <source>
        <dbReference type="PROSITE" id="PS51175"/>
    </source>
</evidence>
<evidence type="ECO:0000313" key="2">
    <source>
        <dbReference type="EMBL" id="ACT33719.1"/>
    </source>
</evidence>
<dbReference type="Proteomes" id="UP000006160">
    <property type="component" value="Plasmid pCLG2"/>
</dbReference>
<name>A0A9N7AVT0_CLOBO</name>
<dbReference type="GO" id="GO:0030246">
    <property type="term" value="F:carbohydrate binding"/>
    <property type="evidence" value="ECO:0007669"/>
    <property type="project" value="InterPro"/>
</dbReference>
<dbReference type="InterPro" id="IPR008979">
    <property type="entry name" value="Galactose-bd-like_sf"/>
</dbReference>
<proteinExistence type="predicted"/>
<protein>
    <recommendedName>
        <fullName evidence="1">CBM6 domain-containing protein</fullName>
    </recommendedName>
</protein>
<geneLocation type="plasmid" evidence="2 3">
    <name>pCLG2</name>
</geneLocation>
<dbReference type="PROSITE" id="PS51175">
    <property type="entry name" value="CBM6"/>
    <property type="match status" value="1"/>
</dbReference>
<dbReference type="InterPro" id="IPR005084">
    <property type="entry name" value="CBM6"/>
</dbReference>
<organism evidence="2 3">
    <name type="scientific">Clostridium botulinum D str. 1873</name>
    <dbReference type="NCBI Taxonomy" id="592027"/>
    <lineage>
        <taxon>Bacteria</taxon>
        <taxon>Bacillati</taxon>
        <taxon>Bacillota</taxon>
        <taxon>Clostridia</taxon>
        <taxon>Eubacteriales</taxon>
        <taxon>Clostridiaceae</taxon>
        <taxon>Clostridium</taxon>
    </lineage>
</organism>